<feature type="region of interest" description="Disordered" evidence="1">
    <location>
        <begin position="75"/>
        <end position="147"/>
    </location>
</feature>
<accession>A0A852SLY7</accession>
<keyword evidence="3" id="KW-1185">Reference proteome</keyword>
<name>A0A852SLY7_9MICO</name>
<dbReference type="EMBL" id="JACCBM010000001">
    <property type="protein sequence ID" value="NYD69649.1"/>
    <property type="molecule type" value="Genomic_DNA"/>
</dbReference>
<evidence type="ECO:0000313" key="3">
    <source>
        <dbReference type="Proteomes" id="UP000549913"/>
    </source>
</evidence>
<evidence type="ECO:0008006" key="4">
    <source>
        <dbReference type="Google" id="ProtNLM"/>
    </source>
</evidence>
<sequence length="147" mass="15026">MRGKIIFVVGLGTGYVLGTKAGRERYEQIKAGADKVWSMPAVQSGVAKVQEFAGARVDTVKVELSKKARKALAAFIGREPLDRPSQSPAAAKAGSTAPRPPAAKPVESPSAEASTAAAKPASAATAKPAAKKPATKPSTSTTQPSDD</sequence>
<feature type="compositionally biased region" description="Low complexity" evidence="1">
    <location>
        <begin position="107"/>
        <end position="128"/>
    </location>
</feature>
<dbReference type="AlphaFoldDB" id="A0A852SLY7"/>
<proteinExistence type="predicted"/>
<feature type="compositionally biased region" description="Low complexity" evidence="1">
    <location>
        <begin position="135"/>
        <end position="147"/>
    </location>
</feature>
<reference evidence="2 3" key="1">
    <citation type="submission" date="2020-07" db="EMBL/GenBank/DDBJ databases">
        <title>Sequencing the genomes of 1000 actinobacteria strains.</title>
        <authorList>
            <person name="Klenk H.-P."/>
        </authorList>
    </citation>
    <scope>NUCLEOTIDE SEQUENCE [LARGE SCALE GENOMIC DNA]</scope>
    <source>
        <strain evidence="2 3">DSM 26474</strain>
    </source>
</reference>
<protein>
    <recommendedName>
        <fullName evidence="4">YtxH domain-containing protein</fullName>
    </recommendedName>
</protein>
<evidence type="ECO:0000313" key="2">
    <source>
        <dbReference type="EMBL" id="NYD69649.1"/>
    </source>
</evidence>
<organism evidence="2 3">
    <name type="scientific">Herbiconiux flava</name>
    <dbReference type="NCBI Taxonomy" id="881268"/>
    <lineage>
        <taxon>Bacteria</taxon>
        <taxon>Bacillati</taxon>
        <taxon>Actinomycetota</taxon>
        <taxon>Actinomycetes</taxon>
        <taxon>Micrococcales</taxon>
        <taxon>Microbacteriaceae</taxon>
        <taxon>Herbiconiux</taxon>
    </lineage>
</organism>
<evidence type="ECO:0000256" key="1">
    <source>
        <dbReference type="SAM" id="MobiDB-lite"/>
    </source>
</evidence>
<gene>
    <name evidence="2" type="ORF">BJ984_000807</name>
</gene>
<dbReference type="RefSeq" id="WP_179546936.1">
    <property type="nucleotide sequence ID" value="NZ_BSEW01000001.1"/>
</dbReference>
<comment type="caution">
    <text evidence="2">The sequence shown here is derived from an EMBL/GenBank/DDBJ whole genome shotgun (WGS) entry which is preliminary data.</text>
</comment>
<dbReference type="Proteomes" id="UP000549913">
    <property type="component" value="Unassembled WGS sequence"/>
</dbReference>